<feature type="domain" description="4Fe-4S ferredoxin-type" evidence="6">
    <location>
        <begin position="226"/>
        <end position="255"/>
    </location>
</feature>
<dbReference type="PANTHER" id="PTHR24960:SF79">
    <property type="entry name" value="PHOTOSYSTEM I IRON-SULFUR CENTER"/>
    <property type="match status" value="1"/>
</dbReference>
<keyword evidence="5" id="KW-1133">Transmembrane helix</keyword>
<dbReference type="Gene3D" id="3.30.70.20">
    <property type="match status" value="1"/>
</dbReference>
<feature type="domain" description="4Fe-4S ferredoxin-type" evidence="6">
    <location>
        <begin position="196"/>
        <end position="225"/>
    </location>
</feature>
<evidence type="ECO:0000256" key="1">
    <source>
        <dbReference type="ARBA" id="ARBA00022485"/>
    </source>
</evidence>
<keyword evidence="5" id="KW-0812">Transmembrane</keyword>
<dbReference type="InterPro" id="IPR017896">
    <property type="entry name" value="4Fe4S_Fe-S-bd"/>
</dbReference>
<dbReference type="InterPro" id="IPR008254">
    <property type="entry name" value="Flavodoxin/NO_synth"/>
</dbReference>
<keyword evidence="5" id="KW-0472">Membrane</keyword>
<keyword evidence="3" id="KW-0408">Iron</keyword>
<accession>A0A146K1W4</accession>
<dbReference type="PROSITE" id="PS00198">
    <property type="entry name" value="4FE4S_FER_1"/>
    <property type="match status" value="2"/>
</dbReference>
<dbReference type="GO" id="GO:0046872">
    <property type="term" value="F:metal ion binding"/>
    <property type="evidence" value="ECO:0007669"/>
    <property type="project" value="UniProtKB-KW"/>
</dbReference>
<dbReference type="InterPro" id="IPR017900">
    <property type="entry name" value="4Fe4S_Fe_S_CS"/>
</dbReference>
<gene>
    <name evidence="7" type="ORF">TPC1_17692</name>
</gene>
<dbReference type="AlphaFoldDB" id="A0A146K1W4"/>
<evidence type="ECO:0000256" key="3">
    <source>
        <dbReference type="ARBA" id="ARBA00023004"/>
    </source>
</evidence>
<dbReference type="InterPro" id="IPR047964">
    <property type="entry name" value="EFR1-like"/>
</dbReference>
<feature type="transmembrane region" description="Helical" evidence="5">
    <location>
        <begin position="163"/>
        <end position="182"/>
    </location>
</feature>
<dbReference type="SUPFAM" id="SSF54862">
    <property type="entry name" value="4Fe-4S ferredoxins"/>
    <property type="match status" value="1"/>
</dbReference>
<keyword evidence="4" id="KW-0411">Iron-sulfur</keyword>
<dbReference type="Pfam" id="PF12641">
    <property type="entry name" value="Flavodoxin_3"/>
    <property type="match status" value="1"/>
</dbReference>
<keyword evidence="1" id="KW-0004">4Fe-4S</keyword>
<dbReference type="InterPro" id="IPR050157">
    <property type="entry name" value="PSI_iron-sulfur_center"/>
</dbReference>
<proteinExistence type="predicted"/>
<dbReference type="EMBL" id="GDID01005733">
    <property type="protein sequence ID" value="JAP90873.1"/>
    <property type="molecule type" value="Transcribed_RNA"/>
</dbReference>
<dbReference type="Pfam" id="PF12838">
    <property type="entry name" value="Fer4_7"/>
    <property type="match status" value="1"/>
</dbReference>
<evidence type="ECO:0000256" key="2">
    <source>
        <dbReference type="ARBA" id="ARBA00022723"/>
    </source>
</evidence>
<dbReference type="PANTHER" id="PTHR24960">
    <property type="entry name" value="PHOTOSYSTEM I IRON-SULFUR CENTER-RELATED"/>
    <property type="match status" value="1"/>
</dbReference>
<protein>
    <submittedName>
        <fullName evidence="7">4Fe-4S ferredoxin iron-sulfur binding domain protein</fullName>
    </submittedName>
</protein>
<dbReference type="PROSITE" id="PS51379">
    <property type="entry name" value="4FE4S_FER_2"/>
    <property type="match status" value="2"/>
</dbReference>
<evidence type="ECO:0000259" key="6">
    <source>
        <dbReference type="PROSITE" id="PS51379"/>
    </source>
</evidence>
<dbReference type="SUPFAM" id="SSF52218">
    <property type="entry name" value="Flavoproteins"/>
    <property type="match status" value="1"/>
</dbReference>
<name>A0A146K1W4_9EUKA</name>
<dbReference type="Gene3D" id="3.40.50.360">
    <property type="match status" value="1"/>
</dbReference>
<organism evidence="7">
    <name type="scientific">Trepomonas sp. PC1</name>
    <dbReference type="NCBI Taxonomy" id="1076344"/>
    <lineage>
        <taxon>Eukaryota</taxon>
        <taxon>Metamonada</taxon>
        <taxon>Diplomonadida</taxon>
        <taxon>Hexamitidae</taxon>
        <taxon>Hexamitinae</taxon>
        <taxon>Trepomonas</taxon>
    </lineage>
</organism>
<dbReference type="NCBIfam" id="NF038196">
    <property type="entry name" value="ferrodoxin_EFR1"/>
    <property type="match status" value="1"/>
</dbReference>
<evidence type="ECO:0000313" key="7">
    <source>
        <dbReference type="EMBL" id="JAP90873.1"/>
    </source>
</evidence>
<dbReference type="InterPro" id="IPR029039">
    <property type="entry name" value="Flavoprotein-like_sf"/>
</dbReference>
<dbReference type="GO" id="GO:0051539">
    <property type="term" value="F:4 iron, 4 sulfur cluster binding"/>
    <property type="evidence" value="ECO:0007669"/>
    <property type="project" value="UniProtKB-KW"/>
</dbReference>
<feature type="non-terminal residue" evidence="7">
    <location>
        <position position="1"/>
    </location>
</feature>
<reference evidence="7" key="1">
    <citation type="submission" date="2015-07" db="EMBL/GenBank/DDBJ databases">
        <title>Adaptation to a free-living lifestyle via gene acquisitions in the diplomonad Trepomonas sp. PC1.</title>
        <authorList>
            <person name="Xu F."/>
            <person name="Jerlstrom-Hultqvist J."/>
            <person name="Kolisko M."/>
            <person name="Simpson A.G.B."/>
            <person name="Roger A.J."/>
            <person name="Svard S.G."/>
            <person name="Andersson J.O."/>
        </authorList>
    </citation>
    <scope>NUCLEOTIDE SEQUENCE</scope>
    <source>
        <strain evidence="7">PC1</strain>
    </source>
</reference>
<evidence type="ECO:0000256" key="5">
    <source>
        <dbReference type="SAM" id="Phobius"/>
    </source>
</evidence>
<sequence>VIYHNSATGHTVYQAQQIKKELLYRNSDWEVDIISIHPLMNRMKKDSNVQLEEYDIYIFGSWINCLMVDINFENFVKKLDFKNKPVATFVTHGGAPGFHQSQLTKTIQQKGGLHAAHLVCKYISNNFHKPKNGKVHPISPSQIHKNIPSFVDQIQNCVKTRKSLLKIGFLWGLFIAFWTFIFKKLRTTLPKYVSGKGMKVITEKCVGCMKCVNECPNSVFTAQNGKAVTVNLKDCTLCLGCIHRCPAKAITSVCGKLDKFEPYKFKEYYISDKKGPVDEQELKDDFAKKE</sequence>
<keyword evidence="2" id="KW-0479">Metal-binding</keyword>
<evidence type="ECO:0000256" key="4">
    <source>
        <dbReference type="ARBA" id="ARBA00023014"/>
    </source>
</evidence>